<comment type="caution">
    <text evidence="4">The sequence shown here is derived from an EMBL/GenBank/DDBJ whole genome shotgun (WGS) entry which is preliminary data.</text>
</comment>
<dbReference type="SUPFAM" id="SSF53271">
    <property type="entry name" value="PRTase-like"/>
    <property type="match status" value="1"/>
</dbReference>
<name>A0A1G2H359_9BACT</name>
<dbReference type="InterPro" id="IPR051910">
    <property type="entry name" value="ComF/GntX_DNA_util-trans"/>
</dbReference>
<dbReference type="CDD" id="cd06223">
    <property type="entry name" value="PRTases_typeI"/>
    <property type="match status" value="1"/>
</dbReference>
<dbReference type="InterPro" id="IPR000836">
    <property type="entry name" value="PRTase_dom"/>
</dbReference>
<protein>
    <recommendedName>
        <fullName evidence="6">Phosphoribosyltransferase domain-containing protein</fullName>
    </recommendedName>
</protein>
<evidence type="ECO:0000259" key="2">
    <source>
        <dbReference type="Pfam" id="PF00156"/>
    </source>
</evidence>
<dbReference type="STRING" id="1802128.A3H64_01685"/>
<dbReference type="InterPro" id="IPR029057">
    <property type="entry name" value="PRTase-like"/>
</dbReference>
<dbReference type="Pfam" id="PF18912">
    <property type="entry name" value="DZR_2"/>
    <property type="match status" value="1"/>
</dbReference>
<dbReference type="PANTHER" id="PTHR47505:SF1">
    <property type="entry name" value="DNA UTILIZATION PROTEIN YHGH"/>
    <property type="match status" value="1"/>
</dbReference>
<evidence type="ECO:0008006" key="6">
    <source>
        <dbReference type="Google" id="ProtNLM"/>
    </source>
</evidence>
<feature type="domain" description="Double zinc ribbon" evidence="3">
    <location>
        <begin position="13"/>
        <end position="64"/>
    </location>
</feature>
<comment type="similarity">
    <text evidence="1">Belongs to the ComF/GntX family.</text>
</comment>
<organism evidence="4 5">
    <name type="scientific">Candidatus Ryanbacteria bacterium RIFCSPLOWO2_02_FULL_45_11c</name>
    <dbReference type="NCBI Taxonomy" id="1802128"/>
    <lineage>
        <taxon>Bacteria</taxon>
        <taxon>Candidatus Ryaniibacteriota</taxon>
    </lineage>
</organism>
<dbReference type="AlphaFoldDB" id="A0A1G2H359"/>
<dbReference type="Pfam" id="PF00156">
    <property type="entry name" value="Pribosyltran"/>
    <property type="match status" value="1"/>
</dbReference>
<dbReference type="InterPro" id="IPR044005">
    <property type="entry name" value="DZR_2"/>
</dbReference>
<evidence type="ECO:0000256" key="1">
    <source>
        <dbReference type="ARBA" id="ARBA00008007"/>
    </source>
</evidence>
<dbReference type="EMBL" id="MHNY01000004">
    <property type="protein sequence ID" value="OGZ56740.1"/>
    <property type="molecule type" value="Genomic_DNA"/>
</dbReference>
<gene>
    <name evidence="4" type="ORF">A3H64_01685</name>
</gene>
<dbReference type="PANTHER" id="PTHR47505">
    <property type="entry name" value="DNA UTILIZATION PROTEIN YHGH"/>
    <property type="match status" value="1"/>
</dbReference>
<dbReference type="Gene3D" id="3.40.50.2020">
    <property type="match status" value="1"/>
</dbReference>
<evidence type="ECO:0000313" key="4">
    <source>
        <dbReference type="EMBL" id="OGZ56740.1"/>
    </source>
</evidence>
<dbReference type="Proteomes" id="UP000178186">
    <property type="component" value="Unassembled WGS sequence"/>
</dbReference>
<proteinExistence type="inferred from homology"/>
<evidence type="ECO:0000313" key="5">
    <source>
        <dbReference type="Proteomes" id="UP000178186"/>
    </source>
</evidence>
<reference evidence="4 5" key="1">
    <citation type="journal article" date="2016" name="Nat. Commun.">
        <title>Thousands of microbial genomes shed light on interconnected biogeochemical processes in an aquifer system.</title>
        <authorList>
            <person name="Anantharaman K."/>
            <person name="Brown C.T."/>
            <person name="Hug L.A."/>
            <person name="Sharon I."/>
            <person name="Castelle C.J."/>
            <person name="Probst A.J."/>
            <person name="Thomas B.C."/>
            <person name="Singh A."/>
            <person name="Wilkins M.J."/>
            <person name="Karaoz U."/>
            <person name="Brodie E.L."/>
            <person name="Williams K.H."/>
            <person name="Hubbard S.S."/>
            <person name="Banfield J.F."/>
        </authorList>
    </citation>
    <scope>NUCLEOTIDE SEQUENCE [LARGE SCALE GENOMIC DNA]</scope>
</reference>
<sequence>MKLEAYKNIKHFILDLLFPAMCASCGQVGSFLCATCSSAISLSEPACFICNARKPSGSICAGCRPRAPHLTRVWWATSYDNEHMRNALIQFKYNSNQALAEALAGLIVASVKKRAQAHCVHIPPAASILAVPLHPRKKRLRGFNQSELLAIHIARDLSLPLLPPYIVARVKNTSPQAQAGRKEHRMKNVENAFVVHPAYAKKIQNRLIILVDDIATTGSTLNDVARALKIAGAGHVWGMVVAKG</sequence>
<accession>A0A1G2H359</accession>
<evidence type="ECO:0000259" key="3">
    <source>
        <dbReference type="Pfam" id="PF18912"/>
    </source>
</evidence>
<feature type="domain" description="Phosphoribosyltransferase" evidence="2">
    <location>
        <begin position="149"/>
        <end position="234"/>
    </location>
</feature>